<comment type="caution">
    <text evidence="12">The sequence shown here is derived from an EMBL/GenBank/DDBJ whole genome shotgun (WGS) entry which is preliminary data.</text>
</comment>
<keyword evidence="6 9" id="KW-0479">Metal-binding</keyword>
<evidence type="ECO:0000256" key="10">
    <source>
        <dbReference type="RuleBase" id="RU004241"/>
    </source>
</evidence>
<dbReference type="EMBL" id="QZWG01000011">
    <property type="protein sequence ID" value="RZB78282.1"/>
    <property type="molecule type" value="Genomic_DNA"/>
</dbReference>
<comment type="cofactor">
    <cofactor evidence="2">
        <name>heme b</name>
        <dbReference type="ChEBI" id="CHEBI:60344"/>
    </cofactor>
</comment>
<protein>
    <recommendedName>
        <fullName evidence="3">peroxidase</fullName>
        <ecNumber evidence="3">1.11.1.7</ecNumber>
    </recommendedName>
</protein>
<dbReference type="GO" id="GO:0140825">
    <property type="term" value="F:lactoperoxidase activity"/>
    <property type="evidence" value="ECO:0007669"/>
    <property type="project" value="UniProtKB-EC"/>
</dbReference>
<evidence type="ECO:0000256" key="5">
    <source>
        <dbReference type="ARBA" id="ARBA00022617"/>
    </source>
</evidence>
<evidence type="ECO:0000256" key="2">
    <source>
        <dbReference type="ARBA" id="ARBA00001970"/>
    </source>
</evidence>
<dbReference type="AlphaFoldDB" id="A0A445HXA2"/>
<proteinExistence type="inferred from homology"/>
<evidence type="ECO:0000256" key="9">
    <source>
        <dbReference type="PIRSR" id="PIRSR600823-3"/>
    </source>
</evidence>
<dbReference type="GO" id="GO:0020037">
    <property type="term" value="F:heme binding"/>
    <property type="evidence" value="ECO:0007669"/>
    <property type="project" value="InterPro"/>
</dbReference>
<dbReference type="PRINTS" id="PR00458">
    <property type="entry name" value="PEROXIDASE"/>
</dbReference>
<name>A0A445HXA2_GLYSO</name>
<comment type="catalytic activity">
    <reaction evidence="1">
        <text>2 a phenolic donor + H2O2 = 2 a phenolic radical donor + 2 H2O</text>
        <dbReference type="Rhea" id="RHEA:56136"/>
        <dbReference type="ChEBI" id="CHEBI:15377"/>
        <dbReference type="ChEBI" id="CHEBI:16240"/>
        <dbReference type="ChEBI" id="CHEBI:139520"/>
        <dbReference type="ChEBI" id="CHEBI:139521"/>
        <dbReference type="EC" id="1.11.1.7"/>
    </reaction>
</comment>
<keyword evidence="13" id="KW-1185">Reference proteome</keyword>
<dbReference type="PANTHER" id="PTHR31388:SF152">
    <property type="entry name" value="PEROXIDASE 20"/>
    <property type="match status" value="1"/>
</dbReference>
<comment type="cofactor">
    <cofactor evidence="9">
        <name>Ca(2+)</name>
        <dbReference type="ChEBI" id="CHEBI:29108"/>
    </cofactor>
    <text evidence="9">Binds 2 calcium ions per subunit.</text>
</comment>
<dbReference type="Gene3D" id="1.10.520.10">
    <property type="match status" value="1"/>
</dbReference>
<evidence type="ECO:0000256" key="6">
    <source>
        <dbReference type="ARBA" id="ARBA00022723"/>
    </source>
</evidence>
<dbReference type="InterPro" id="IPR002016">
    <property type="entry name" value="Haem_peroxidase"/>
</dbReference>
<dbReference type="Pfam" id="PF00141">
    <property type="entry name" value="peroxidase"/>
    <property type="match status" value="1"/>
</dbReference>
<dbReference type="PROSITE" id="PS50873">
    <property type="entry name" value="PEROXIDASE_4"/>
    <property type="match status" value="1"/>
</dbReference>
<dbReference type="GO" id="GO:0006979">
    <property type="term" value="P:response to oxidative stress"/>
    <property type="evidence" value="ECO:0007669"/>
    <property type="project" value="InterPro"/>
</dbReference>
<keyword evidence="9" id="KW-0106">Calcium</keyword>
<evidence type="ECO:0000313" key="12">
    <source>
        <dbReference type="EMBL" id="RZB78282.1"/>
    </source>
</evidence>
<dbReference type="PANTHER" id="PTHR31388">
    <property type="entry name" value="PEROXIDASE 72-RELATED"/>
    <property type="match status" value="1"/>
</dbReference>
<dbReference type="GO" id="GO:0046872">
    <property type="term" value="F:metal ion binding"/>
    <property type="evidence" value="ECO:0007669"/>
    <property type="project" value="UniProtKB-KW"/>
</dbReference>
<keyword evidence="8" id="KW-0408">Iron</keyword>
<evidence type="ECO:0000256" key="3">
    <source>
        <dbReference type="ARBA" id="ARBA00012313"/>
    </source>
</evidence>
<evidence type="ECO:0000313" key="13">
    <source>
        <dbReference type="Proteomes" id="UP000289340"/>
    </source>
</evidence>
<comment type="similarity">
    <text evidence="10">Belongs to the peroxidase family.</text>
</comment>
<dbReference type="InterPro" id="IPR010255">
    <property type="entry name" value="Haem_peroxidase_sf"/>
</dbReference>
<accession>A0A445HXA2</accession>
<organism evidence="12 13">
    <name type="scientific">Glycine soja</name>
    <name type="common">Wild soybean</name>
    <dbReference type="NCBI Taxonomy" id="3848"/>
    <lineage>
        <taxon>Eukaryota</taxon>
        <taxon>Viridiplantae</taxon>
        <taxon>Streptophyta</taxon>
        <taxon>Embryophyta</taxon>
        <taxon>Tracheophyta</taxon>
        <taxon>Spermatophyta</taxon>
        <taxon>Magnoliopsida</taxon>
        <taxon>eudicotyledons</taxon>
        <taxon>Gunneridae</taxon>
        <taxon>Pentapetalae</taxon>
        <taxon>rosids</taxon>
        <taxon>fabids</taxon>
        <taxon>Fabales</taxon>
        <taxon>Fabaceae</taxon>
        <taxon>Papilionoideae</taxon>
        <taxon>50 kb inversion clade</taxon>
        <taxon>NPAAA clade</taxon>
        <taxon>indigoferoid/millettioid clade</taxon>
        <taxon>Phaseoleae</taxon>
        <taxon>Glycine</taxon>
        <taxon>Glycine subgen. Soja</taxon>
    </lineage>
</organism>
<dbReference type="SUPFAM" id="SSF48113">
    <property type="entry name" value="Heme-dependent peroxidases"/>
    <property type="match status" value="1"/>
</dbReference>
<feature type="binding site" evidence="9">
    <location>
        <position position="8"/>
    </location>
    <ligand>
        <name>Ca(2+)</name>
        <dbReference type="ChEBI" id="CHEBI:29108"/>
        <label>1</label>
    </ligand>
</feature>
<evidence type="ECO:0000256" key="7">
    <source>
        <dbReference type="ARBA" id="ARBA00023002"/>
    </source>
</evidence>
<evidence type="ECO:0000256" key="8">
    <source>
        <dbReference type="ARBA" id="ARBA00023004"/>
    </source>
</evidence>
<sequence length="93" mass="10502">MWKWMTSEKLAGLNLNSLRGFEVIDKIKFLLEEECPITVSCADILAMAARDAVELRGGPRWEVLLGRKDSLESSFGGANIHSCSKFIFRGFHR</sequence>
<reference evidence="12 13" key="1">
    <citation type="submission" date="2018-09" db="EMBL/GenBank/DDBJ databases">
        <title>A high-quality reference genome of wild soybean provides a powerful tool to mine soybean genomes.</title>
        <authorList>
            <person name="Xie M."/>
            <person name="Chung C.Y.L."/>
            <person name="Li M.-W."/>
            <person name="Wong F.-L."/>
            <person name="Chan T.-F."/>
            <person name="Lam H.-M."/>
        </authorList>
    </citation>
    <scope>NUCLEOTIDE SEQUENCE [LARGE SCALE GENOMIC DNA]</scope>
    <source>
        <strain evidence="13">cv. W05</strain>
        <tissue evidence="12">Hypocotyl of etiolated seedlings</tissue>
    </source>
</reference>
<feature type="domain" description="Plant heme peroxidase family profile" evidence="11">
    <location>
        <begin position="1"/>
        <end position="79"/>
    </location>
</feature>
<dbReference type="EC" id="1.11.1.7" evidence="3"/>
<evidence type="ECO:0000259" key="11">
    <source>
        <dbReference type="PROSITE" id="PS50873"/>
    </source>
</evidence>
<gene>
    <name evidence="12" type="ORF">D0Y65_028935</name>
</gene>
<dbReference type="InterPro" id="IPR000823">
    <property type="entry name" value="Peroxidase_pln"/>
</dbReference>
<dbReference type="Proteomes" id="UP000289340">
    <property type="component" value="Chromosome 11"/>
</dbReference>
<evidence type="ECO:0000256" key="1">
    <source>
        <dbReference type="ARBA" id="ARBA00000189"/>
    </source>
</evidence>
<keyword evidence="7 12" id="KW-0560">Oxidoreductase</keyword>
<keyword evidence="5" id="KW-0349">Heme</keyword>
<keyword evidence="4 12" id="KW-0575">Peroxidase</keyword>
<evidence type="ECO:0000256" key="4">
    <source>
        <dbReference type="ARBA" id="ARBA00022559"/>
    </source>
</evidence>
<dbReference type="PRINTS" id="PR00461">
    <property type="entry name" value="PLPEROXIDASE"/>
</dbReference>